<dbReference type="Pfam" id="PF07669">
    <property type="entry name" value="Eco57I"/>
    <property type="match status" value="1"/>
</dbReference>
<evidence type="ECO:0000259" key="2">
    <source>
        <dbReference type="Pfam" id="PF07669"/>
    </source>
</evidence>
<dbReference type="GO" id="GO:0009007">
    <property type="term" value="F:site-specific DNA-methyltransferase (adenine-specific) activity"/>
    <property type="evidence" value="ECO:0007669"/>
    <property type="project" value="UniProtKB-EC"/>
</dbReference>
<feature type="domain" description="Type II methyltransferase M.TaqI-like" evidence="2">
    <location>
        <begin position="1294"/>
        <end position="1417"/>
    </location>
</feature>
<dbReference type="GO" id="GO:0006304">
    <property type="term" value="P:DNA modification"/>
    <property type="evidence" value="ECO:0007669"/>
    <property type="project" value="InterPro"/>
</dbReference>
<keyword evidence="1" id="KW-0175">Coiled coil</keyword>
<evidence type="ECO:0000256" key="1">
    <source>
        <dbReference type="SAM" id="Coils"/>
    </source>
</evidence>
<proteinExistence type="predicted"/>
<organism evidence="3 4">
    <name type="scientific">Aquimarina algicola</name>
    <dbReference type="NCBI Taxonomy" id="2589995"/>
    <lineage>
        <taxon>Bacteria</taxon>
        <taxon>Pseudomonadati</taxon>
        <taxon>Bacteroidota</taxon>
        <taxon>Flavobacteriia</taxon>
        <taxon>Flavobacteriales</taxon>
        <taxon>Flavobacteriaceae</taxon>
        <taxon>Aquimarina</taxon>
    </lineage>
</organism>
<dbReference type="PRINTS" id="PR00507">
    <property type="entry name" value="N12N6MTFRASE"/>
</dbReference>
<dbReference type="InterPro" id="IPR029063">
    <property type="entry name" value="SAM-dependent_MTases_sf"/>
</dbReference>
<dbReference type="SUPFAM" id="SSF53335">
    <property type="entry name" value="S-adenosyl-L-methionine-dependent methyltransferases"/>
    <property type="match status" value="1"/>
</dbReference>
<feature type="coiled-coil region" evidence="1">
    <location>
        <begin position="914"/>
        <end position="944"/>
    </location>
</feature>
<dbReference type="GO" id="GO:0032259">
    <property type="term" value="P:methylation"/>
    <property type="evidence" value="ECO:0007669"/>
    <property type="project" value="InterPro"/>
</dbReference>
<dbReference type="InterPro" id="IPR002052">
    <property type="entry name" value="DNA_methylase_N6_adenine_CS"/>
</dbReference>
<name>A0A504JH87_9FLAO</name>
<dbReference type="Proteomes" id="UP000315540">
    <property type="component" value="Unassembled WGS sequence"/>
</dbReference>
<keyword evidence="4" id="KW-1185">Reference proteome</keyword>
<comment type="caution">
    <text evidence="3">The sequence shown here is derived from an EMBL/GenBank/DDBJ whole genome shotgun (WGS) entry which is preliminary data.</text>
</comment>
<sequence>MRITKSYNETPKGIQLEFDPELSNTDLKKYLISIGFKNANRNKGIWYIRGVRPSFDKYTSVLENANKESKDLISVKIEPSYEVVRGNIDHKLFSLVTVSIENEDQDIKDKDYVVFEDFRVSAEDIAKRFLKSQLGDKFKGLKVTARNLKERARNAFDEGRIITGISESNQEEVKNTDTPKEEFVWLKTKATYLFEVSGKSISNDQLLDPDFLAEEKHDHKIAVLTALRNGKKVPEPVLQDHPELLKSEDFQFGFDSTDFKTSNAFLELLKGIGNTGNFIEGVMVDGGRSGFLWEGDNLKIVTANNPLVSKGKTSFIGIEGFREQVLDLVNLIEGQTNSKGELGLDYISFNDYDFSKSIESRSLADEEGVYTSETAGERLEVLEIPFPESVRVEASITTVRDEEDYYLNGLEFFNRIGSGSNNQFRPKRGSTRYNSKKEAIQRPLELIAKDLRTELIIATTIKAKKKLKAVQSALLALKEFATEQGIELSIEEIELGKDKSVEVEEETNAKHSGSKRTTVQSMIEKLTDLEIDTEGDTETIIATFRLALEEASRVENEITFLDEVKHTITDQKDWVNDIEPEAVRNTFLDLILSNAAALGYTPFTVPHSSGYILEQAWTKLDTKTVKDFEKFINSRPDLIEHKYYPEESEPHGYGIRSDHDEISFQVLENKRIAISSHKPIKEGVIYGGSTMSMTKLKKAIRYIVSNPSKVIVPDENARQTQKEEKQPIATDITRYGTTIPNVLTPHRVIALFNSGLYIKDAKKIQEIAPYLLEASDDNLSELSAKELFELVQMAHPNDYGFLVTRSAMLREWERRGKEMFEELGFPTDPNYLFVNLNRGYKSVYPLQSIIDEERGRQSWWHAATMYRPIADFEKALRIIEEEKADFKKQQLVHTNPKTGKPKSKKEDKELYRDLEFKIEDLDNSKELIQEYIEERQKKETAQNEEEPEQLEKSSLEEFFFIKPSEVDQIRKKFALQGFTIDFTGKQAFIDNVSIFELGYRYELNKIKLDEKTEKEFNKWISILEKEIHTIGEKEDKKSKNSKAHREERILALKKEARELNKLVGKEDKVFRDELFFEFLMMTKDYGYVIDRGDIANFRDFILNNLFGGRIAENYPDEPLCKMARVLIDDFFATSENEEEQESWNPDYLDKVVAIMHDHYIRNERLSKKKIENIREEAGAPNLGVLWEAVELSWLLWYKQIYNLPISFEQRLAQMTQFWNTVQPTYAYSDSSKELFKQYSTPCPIGAMVAEYTRMSHATWVFEPSAGNGLLVLGADPEKTHVNEIDKSRRYSLELQRFNTITHLNAAEPFPEELTHSFDVMVTNPPFASWDDSKFDKERWTQKYFNNQIGVAQHMRLEHFMAGLALHTLKDTGKAAIIIMGHVYFGQDGYIEKYKPFFNWLYRHYRVDDIINMNSYKLYNKQGAVTKTMLILINGRKQTPEGVAPTKSENPEIEQMVNSFPELWERINSHIKAEEYTLEVIITQLKIELGL</sequence>
<gene>
    <name evidence="3" type="ORF">FHK87_06090</name>
</gene>
<dbReference type="OrthoDB" id="1388659at2"/>
<dbReference type="GO" id="GO:0003676">
    <property type="term" value="F:nucleic acid binding"/>
    <property type="evidence" value="ECO:0007669"/>
    <property type="project" value="InterPro"/>
</dbReference>
<dbReference type="RefSeq" id="WP_140591458.1">
    <property type="nucleotide sequence ID" value="NZ_VFWZ01000002.1"/>
</dbReference>
<accession>A0A504JH87</accession>
<evidence type="ECO:0000313" key="4">
    <source>
        <dbReference type="Proteomes" id="UP000315540"/>
    </source>
</evidence>
<reference evidence="3 4" key="1">
    <citation type="submission" date="2019-06" db="EMBL/GenBank/DDBJ databases">
        <authorList>
            <person name="Meng X."/>
        </authorList>
    </citation>
    <scope>NUCLEOTIDE SEQUENCE [LARGE SCALE GENOMIC DNA]</scope>
    <source>
        <strain evidence="3 4">M625</strain>
    </source>
</reference>
<dbReference type="InterPro" id="IPR011639">
    <property type="entry name" value="MethylTrfase_TaqI-like_dom"/>
</dbReference>
<protein>
    <recommendedName>
        <fullName evidence="2">Type II methyltransferase M.TaqI-like domain-containing protein</fullName>
    </recommendedName>
</protein>
<dbReference type="PROSITE" id="PS00092">
    <property type="entry name" value="N6_MTASE"/>
    <property type="match status" value="1"/>
</dbReference>
<dbReference type="EMBL" id="VFWZ01000002">
    <property type="protein sequence ID" value="TPN87158.1"/>
    <property type="molecule type" value="Genomic_DNA"/>
</dbReference>
<evidence type="ECO:0000313" key="3">
    <source>
        <dbReference type="EMBL" id="TPN87158.1"/>
    </source>
</evidence>
<dbReference type="Gene3D" id="3.40.50.150">
    <property type="entry name" value="Vaccinia Virus protein VP39"/>
    <property type="match status" value="1"/>
</dbReference>